<reference evidence="1" key="1">
    <citation type="submission" date="2020-04" db="EMBL/GenBank/DDBJ databases">
        <authorList>
            <person name="Chiriac C."/>
            <person name="Salcher M."/>
            <person name="Ghai R."/>
            <person name="Kavagutti S V."/>
        </authorList>
    </citation>
    <scope>NUCLEOTIDE SEQUENCE</scope>
</reference>
<accession>A0A6J5KWV3</accession>
<evidence type="ECO:0000313" key="1">
    <source>
        <dbReference type="EMBL" id="CAB4125546.1"/>
    </source>
</evidence>
<dbReference type="EMBL" id="LR796189">
    <property type="protein sequence ID" value="CAB4125546.1"/>
    <property type="molecule type" value="Genomic_DNA"/>
</dbReference>
<name>A0A6J5KWV3_9CAUD</name>
<gene>
    <name evidence="1" type="ORF">UFOVP53_165</name>
</gene>
<organism evidence="1">
    <name type="scientific">uncultured Caudovirales phage</name>
    <dbReference type="NCBI Taxonomy" id="2100421"/>
    <lineage>
        <taxon>Viruses</taxon>
        <taxon>Duplodnaviria</taxon>
        <taxon>Heunggongvirae</taxon>
        <taxon>Uroviricota</taxon>
        <taxon>Caudoviricetes</taxon>
        <taxon>Peduoviridae</taxon>
        <taxon>Maltschvirus</taxon>
        <taxon>Maltschvirus maltsch</taxon>
    </lineage>
</organism>
<proteinExistence type="predicted"/>
<protein>
    <submittedName>
        <fullName evidence="1">Uncharacterized protein</fullName>
    </submittedName>
</protein>
<sequence>MKPVITSANIAGLYTLAIKAFELVAKSQHYKTLFLLQKESNSKLHDAITKILTNVDFADACVKACNDNKNYESCMRDLIENLSDFCDDTKIPTRNCDFKVIKNEKQTSFFYIEERVAIHSYNNEYNICILFVDDKSNKLFFSYENGDMMDHYSENGIVGVAYKGWLAEQELLK</sequence>